<dbReference type="STRING" id="1285928.SAMN04487894_10732"/>
<dbReference type="EMBL" id="FMZO01000007">
    <property type="protein sequence ID" value="SDD22159.1"/>
    <property type="molecule type" value="Genomic_DNA"/>
</dbReference>
<feature type="domain" description="PIN" evidence="1">
    <location>
        <begin position="5"/>
        <end position="117"/>
    </location>
</feature>
<dbReference type="InterPro" id="IPR029060">
    <property type="entry name" value="PIN-like_dom_sf"/>
</dbReference>
<dbReference type="RefSeq" id="WP_090390653.1">
    <property type="nucleotide sequence ID" value="NZ_FMZO01000007.1"/>
</dbReference>
<evidence type="ECO:0000259" key="1">
    <source>
        <dbReference type="Pfam" id="PF13470"/>
    </source>
</evidence>
<dbReference type="OrthoDB" id="1148871at2"/>
<protein>
    <submittedName>
        <fullName evidence="2">Predicted nucleic acid-binding protein, contains PIN domain</fullName>
    </submittedName>
</protein>
<proteinExistence type="predicted"/>
<dbReference type="CDD" id="cd09854">
    <property type="entry name" value="PIN_VapC-like"/>
    <property type="match status" value="1"/>
</dbReference>
<accession>A0A1G6SZI0</accession>
<gene>
    <name evidence="2" type="ORF">SAMN04487894_10732</name>
</gene>
<evidence type="ECO:0000313" key="3">
    <source>
        <dbReference type="Proteomes" id="UP000198757"/>
    </source>
</evidence>
<dbReference type="InterPro" id="IPR002716">
    <property type="entry name" value="PIN_dom"/>
</dbReference>
<keyword evidence="3" id="KW-1185">Reference proteome</keyword>
<name>A0A1G6SZI0_NIADE</name>
<reference evidence="3" key="1">
    <citation type="submission" date="2016-10" db="EMBL/GenBank/DDBJ databases">
        <authorList>
            <person name="Varghese N."/>
            <person name="Submissions S."/>
        </authorList>
    </citation>
    <scope>NUCLEOTIDE SEQUENCE [LARGE SCALE GENOMIC DNA]</scope>
    <source>
        <strain evidence="3">DSM 25811 / CCM 8410 / LMG 26954 / E90</strain>
    </source>
</reference>
<sequence length="141" mass="16106">MAYSVFLDTNIVVDFFLPDRNGHKYAVAIIEASEKMVLKACFSESVLNTTTYLIRKSIYAREFKKAMLEFNTFIKVLPCSNKTVEHAYHHAKNDLEDAVLYQIALEGKMDYFITSNMKDLKKLEQSSLPVVTAKELLTIIA</sequence>
<dbReference type="AlphaFoldDB" id="A0A1G6SZI0"/>
<dbReference type="SUPFAM" id="SSF88723">
    <property type="entry name" value="PIN domain-like"/>
    <property type="match status" value="1"/>
</dbReference>
<organism evidence="2 3">
    <name type="scientific">Niabella drilacis (strain DSM 25811 / CCM 8410 / CCUG 62505 / LMG 26954 / E90)</name>
    <dbReference type="NCBI Taxonomy" id="1285928"/>
    <lineage>
        <taxon>Bacteria</taxon>
        <taxon>Pseudomonadati</taxon>
        <taxon>Bacteroidota</taxon>
        <taxon>Chitinophagia</taxon>
        <taxon>Chitinophagales</taxon>
        <taxon>Chitinophagaceae</taxon>
        <taxon>Niabella</taxon>
    </lineage>
</organism>
<dbReference type="Pfam" id="PF13470">
    <property type="entry name" value="PIN_3"/>
    <property type="match status" value="1"/>
</dbReference>
<dbReference type="Proteomes" id="UP000198757">
    <property type="component" value="Unassembled WGS sequence"/>
</dbReference>
<dbReference type="Gene3D" id="3.40.50.1010">
    <property type="entry name" value="5'-nuclease"/>
    <property type="match status" value="1"/>
</dbReference>
<evidence type="ECO:0000313" key="2">
    <source>
        <dbReference type="EMBL" id="SDD22159.1"/>
    </source>
</evidence>